<dbReference type="AlphaFoldDB" id="A0A8J5R7F3"/>
<organism evidence="1 2">
    <name type="scientific">Zizania palustris</name>
    <name type="common">Northern wild rice</name>
    <dbReference type="NCBI Taxonomy" id="103762"/>
    <lineage>
        <taxon>Eukaryota</taxon>
        <taxon>Viridiplantae</taxon>
        <taxon>Streptophyta</taxon>
        <taxon>Embryophyta</taxon>
        <taxon>Tracheophyta</taxon>
        <taxon>Spermatophyta</taxon>
        <taxon>Magnoliopsida</taxon>
        <taxon>Liliopsida</taxon>
        <taxon>Poales</taxon>
        <taxon>Poaceae</taxon>
        <taxon>BOP clade</taxon>
        <taxon>Oryzoideae</taxon>
        <taxon>Oryzeae</taxon>
        <taxon>Zizaniinae</taxon>
        <taxon>Zizania</taxon>
    </lineage>
</organism>
<accession>A0A8J5R7F3</accession>
<proteinExistence type="predicted"/>
<gene>
    <name evidence="1" type="ORF">GUJ93_ZPchr0008g14068</name>
</gene>
<reference evidence="1" key="1">
    <citation type="journal article" date="2021" name="bioRxiv">
        <title>Whole Genome Assembly and Annotation of Northern Wild Rice, Zizania palustris L., Supports a Whole Genome Duplication in the Zizania Genus.</title>
        <authorList>
            <person name="Haas M."/>
            <person name="Kono T."/>
            <person name="Macchietto M."/>
            <person name="Millas R."/>
            <person name="McGilp L."/>
            <person name="Shao M."/>
            <person name="Duquette J."/>
            <person name="Hirsch C.N."/>
            <person name="Kimball J."/>
        </authorList>
    </citation>
    <scope>NUCLEOTIDE SEQUENCE</scope>
    <source>
        <tissue evidence="1">Fresh leaf tissue</tissue>
    </source>
</reference>
<sequence length="124" mass="14165">MEIFEWCLPDSGAQSTATAVEQADLKATALGSFLQLGDIKEEEEYEYKYVHADLLDLMTMDIKRVDLLDLTTMDIKLEEHLAAKAAWEIDLLSQHIQRVVAHGVHRTLFRAEYCDQDVIVKLLD</sequence>
<reference evidence="1" key="2">
    <citation type="submission" date="2021-02" db="EMBL/GenBank/DDBJ databases">
        <authorList>
            <person name="Kimball J.A."/>
            <person name="Haas M.W."/>
            <person name="Macchietto M."/>
            <person name="Kono T."/>
            <person name="Duquette J."/>
            <person name="Shao M."/>
        </authorList>
    </citation>
    <scope>NUCLEOTIDE SEQUENCE</scope>
    <source>
        <tissue evidence="1">Fresh leaf tissue</tissue>
    </source>
</reference>
<name>A0A8J5R7F3_ZIZPA</name>
<comment type="caution">
    <text evidence="1">The sequence shown here is derived from an EMBL/GenBank/DDBJ whole genome shotgun (WGS) entry which is preliminary data.</text>
</comment>
<evidence type="ECO:0000313" key="1">
    <source>
        <dbReference type="EMBL" id="KAG8048086.1"/>
    </source>
</evidence>
<evidence type="ECO:0000313" key="2">
    <source>
        <dbReference type="Proteomes" id="UP000729402"/>
    </source>
</evidence>
<protein>
    <submittedName>
        <fullName evidence="1">Uncharacterized protein</fullName>
    </submittedName>
</protein>
<dbReference type="Proteomes" id="UP000729402">
    <property type="component" value="Unassembled WGS sequence"/>
</dbReference>
<keyword evidence="2" id="KW-1185">Reference proteome</keyword>
<dbReference type="EMBL" id="JAAALK010000290">
    <property type="protein sequence ID" value="KAG8048086.1"/>
    <property type="molecule type" value="Genomic_DNA"/>
</dbReference>